<proteinExistence type="predicted"/>
<evidence type="ECO:0000313" key="2">
    <source>
        <dbReference type="Proteomes" id="UP000368418"/>
    </source>
</evidence>
<evidence type="ECO:0000313" key="1">
    <source>
        <dbReference type="EMBL" id="KAA5499813.1"/>
    </source>
</evidence>
<gene>
    <name evidence="1" type="ORF">F2Y31_08665</name>
</gene>
<organism evidence="1 2">
    <name type="scientific">Bacteroides caccae</name>
    <dbReference type="NCBI Taxonomy" id="47678"/>
    <lineage>
        <taxon>Bacteria</taxon>
        <taxon>Pseudomonadati</taxon>
        <taxon>Bacteroidota</taxon>
        <taxon>Bacteroidia</taxon>
        <taxon>Bacteroidales</taxon>
        <taxon>Bacteroidaceae</taxon>
        <taxon>Bacteroides</taxon>
    </lineage>
</organism>
<dbReference type="EMBL" id="VVYD01000006">
    <property type="protein sequence ID" value="KAA5499813.1"/>
    <property type="molecule type" value="Genomic_DNA"/>
</dbReference>
<accession>A0A9P4A7B5</accession>
<name>A0A9P4A7B5_9BACE</name>
<protein>
    <submittedName>
        <fullName evidence="1">Uncharacterized protein</fullName>
    </submittedName>
</protein>
<dbReference type="Proteomes" id="UP000368418">
    <property type="component" value="Unassembled WGS sequence"/>
</dbReference>
<comment type="caution">
    <text evidence="1">The sequence shown here is derived from an EMBL/GenBank/DDBJ whole genome shotgun (WGS) entry which is preliminary data.</text>
</comment>
<dbReference type="AlphaFoldDB" id="A0A9P4A7B5"/>
<sequence>MKIFSNNNHVHLLTITTMPSSFILTTSSLTICEASPRWLAYRYSRLMATRLLLAKKNSMPRSERERTAICATRCRSRGF</sequence>
<reference evidence="1 2" key="1">
    <citation type="journal article" date="2019" name="Nat. Med.">
        <title>A library of human gut bacterial isolates paired with longitudinal multiomics data enables mechanistic microbiome research.</title>
        <authorList>
            <person name="Poyet M."/>
            <person name="Groussin M."/>
            <person name="Gibbons S.M."/>
            <person name="Avila-Pacheco J."/>
            <person name="Jiang X."/>
            <person name="Kearney S.M."/>
            <person name="Perrotta A.R."/>
            <person name="Berdy B."/>
            <person name="Zhao S."/>
            <person name="Lieberman T.D."/>
            <person name="Swanson P.K."/>
            <person name="Smith M."/>
            <person name="Roesemann S."/>
            <person name="Alexander J.E."/>
            <person name="Rich S.A."/>
            <person name="Livny J."/>
            <person name="Vlamakis H."/>
            <person name="Clish C."/>
            <person name="Bullock K."/>
            <person name="Deik A."/>
            <person name="Scott J."/>
            <person name="Pierce K.A."/>
            <person name="Xavier R.J."/>
            <person name="Alm E.J."/>
        </authorList>
    </citation>
    <scope>NUCLEOTIDE SEQUENCE [LARGE SCALE GENOMIC DNA]</scope>
    <source>
        <strain evidence="1 2">BIOML-A19</strain>
    </source>
</reference>